<protein>
    <submittedName>
        <fullName evidence="1">Uncharacterized protein</fullName>
    </submittedName>
</protein>
<reference evidence="1" key="1">
    <citation type="submission" date="2020-11" db="EMBL/GenBank/DDBJ databases">
        <title>Isolation and identification of active actinomycetes.</title>
        <authorList>
            <person name="Sun X."/>
        </authorList>
    </citation>
    <scope>NUCLEOTIDE SEQUENCE</scope>
    <source>
        <strain evidence="1">NEAU-A11</strain>
    </source>
</reference>
<dbReference type="EMBL" id="JADQTO010000059">
    <property type="protein sequence ID" value="MBG0569223.1"/>
    <property type="molecule type" value="Genomic_DNA"/>
</dbReference>
<name>A0A931CMT2_9ACTN</name>
<dbReference type="Proteomes" id="UP000598146">
    <property type="component" value="Unassembled WGS sequence"/>
</dbReference>
<proteinExistence type="predicted"/>
<dbReference type="RefSeq" id="WP_196420967.1">
    <property type="nucleotide sequence ID" value="NZ_JADQTO010000059.1"/>
</dbReference>
<dbReference type="AlphaFoldDB" id="A0A931CMT2"/>
<sequence length="110" mass="12023">MIRKSNIALLDNDPREVIELAAGARKVPRATNPRLHALAAHQQARGWALHGDATRFQQQIEDAATLLHEHPADHDNAAYLPAPVQLGRAGGAVRRRLSGLRADSRGRPHP</sequence>
<organism evidence="1 2">
    <name type="scientific">Actinoplanes aureus</name>
    <dbReference type="NCBI Taxonomy" id="2792083"/>
    <lineage>
        <taxon>Bacteria</taxon>
        <taxon>Bacillati</taxon>
        <taxon>Actinomycetota</taxon>
        <taxon>Actinomycetes</taxon>
        <taxon>Micromonosporales</taxon>
        <taxon>Micromonosporaceae</taxon>
        <taxon>Actinoplanes</taxon>
    </lineage>
</organism>
<evidence type="ECO:0000313" key="1">
    <source>
        <dbReference type="EMBL" id="MBG0569223.1"/>
    </source>
</evidence>
<gene>
    <name evidence="1" type="ORF">I4J89_48250</name>
</gene>
<keyword evidence="2" id="KW-1185">Reference proteome</keyword>
<accession>A0A931CMT2</accession>
<comment type="caution">
    <text evidence="1">The sequence shown here is derived from an EMBL/GenBank/DDBJ whole genome shotgun (WGS) entry which is preliminary data.</text>
</comment>
<evidence type="ECO:0000313" key="2">
    <source>
        <dbReference type="Proteomes" id="UP000598146"/>
    </source>
</evidence>